<protein>
    <submittedName>
        <fullName evidence="1">Uncharacterized protein</fullName>
    </submittedName>
</protein>
<organism evidence="1 2">
    <name type="scientific">Algoriphagus iocasae</name>
    <dbReference type="NCBI Taxonomy" id="1836499"/>
    <lineage>
        <taxon>Bacteria</taxon>
        <taxon>Pseudomonadati</taxon>
        <taxon>Bacteroidota</taxon>
        <taxon>Cytophagia</taxon>
        <taxon>Cytophagales</taxon>
        <taxon>Cyclobacteriaceae</taxon>
        <taxon>Algoriphagus</taxon>
    </lineage>
</organism>
<name>A0A841MCT9_9BACT</name>
<dbReference type="EMBL" id="JACIJO010000002">
    <property type="protein sequence ID" value="MBB6325882.1"/>
    <property type="molecule type" value="Genomic_DNA"/>
</dbReference>
<dbReference type="Proteomes" id="UP000588604">
    <property type="component" value="Unassembled WGS sequence"/>
</dbReference>
<accession>A0A841MCT9</accession>
<proteinExistence type="predicted"/>
<keyword evidence="2" id="KW-1185">Reference proteome</keyword>
<comment type="caution">
    <text evidence="1">The sequence shown here is derived from an EMBL/GenBank/DDBJ whole genome shotgun (WGS) entry which is preliminary data.</text>
</comment>
<evidence type="ECO:0000313" key="1">
    <source>
        <dbReference type="EMBL" id="MBB6325882.1"/>
    </source>
</evidence>
<evidence type="ECO:0000313" key="2">
    <source>
        <dbReference type="Proteomes" id="UP000588604"/>
    </source>
</evidence>
<reference evidence="1 2" key="1">
    <citation type="submission" date="2020-08" db="EMBL/GenBank/DDBJ databases">
        <title>Genomic Encyclopedia of Type Strains, Phase IV (KMG-IV): sequencing the most valuable type-strain genomes for metagenomic binning, comparative biology and taxonomic classification.</title>
        <authorList>
            <person name="Goeker M."/>
        </authorList>
    </citation>
    <scope>NUCLEOTIDE SEQUENCE [LARGE SCALE GENOMIC DNA]</scope>
    <source>
        <strain evidence="1 2">DSM 102044</strain>
    </source>
</reference>
<dbReference type="AlphaFoldDB" id="A0A841MCT9"/>
<gene>
    <name evidence="1" type="ORF">FHS59_001510</name>
</gene>
<sequence length="47" mass="5413">MLWGLLTRNSIPLTNIELVTNFRFKFSVIDHIHSIFALSPDLPNLAF</sequence>